<name>A0A4C1WWM9_EUMVA</name>
<proteinExistence type="predicted"/>
<evidence type="ECO:0000313" key="2">
    <source>
        <dbReference type="EMBL" id="GBP54475.1"/>
    </source>
</evidence>
<feature type="region of interest" description="Disordered" evidence="1">
    <location>
        <begin position="36"/>
        <end position="82"/>
    </location>
</feature>
<gene>
    <name evidence="2" type="ORF">EVAR_47344_1</name>
</gene>
<evidence type="ECO:0000256" key="1">
    <source>
        <dbReference type="SAM" id="MobiDB-lite"/>
    </source>
</evidence>
<dbReference type="Proteomes" id="UP000299102">
    <property type="component" value="Unassembled WGS sequence"/>
</dbReference>
<accession>A0A4C1WWM9</accession>
<feature type="compositionally biased region" description="Basic and acidic residues" evidence="1">
    <location>
        <begin position="68"/>
        <end position="82"/>
    </location>
</feature>
<keyword evidence="3" id="KW-1185">Reference proteome</keyword>
<sequence>MFHYTSRRLVQYHYGVWRAITSSSLLAPTITSQLTEVTARRRKPPDPRRCLSTAGYRGPGFPRRGKSWKVESRPVARRGRDSANIKAGAEVTLRARC</sequence>
<dbReference type="AlphaFoldDB" id="A0A4C1WWM9"/>
<reference evidence="2 3" key="1">
    <citation type="journal article" date="2019" name="Commun. Biol.">
        <title>The bagworm genome reveals a unique fibroin gene that provides high tensile strength.</title>
        <authorList>
            <person name="Kono N."/>
            <person name="Nakamura H."/>
            <person name="Ohtoshi R."/>
            <person name="Tomita M."/>
            <person name="Numata K."/>
            <person name="Arakawa K."/>
        </authorList>
    </citation>
    <scope>NUCLEOTIDE SEQUENCE [LARGE SCALE GENOMIC DNA]</scope>
</reference>
<protein>
    <submittedName>
        <fullName evidence="2">Uncharacterized protein</fullName>
    </submittedName>
</protein>
<comment type="caution">
    <text evidence="2">The sequence shown here is derived from an EMBL/GenBank/DDBJ whole genome shotgun (WGS) entry which is preliminary data.</text>
</comment>
<dbReference type="EMBL" id="BGZK01000648">
    <property type="protein sequence ID" value="GBP54475.1"/>
    <property type="molecule type" value="Genomic_DNA"/>
</dbReference>
<organism evidence="2 3">
    <name type="scientific">Eumeta variegata</name>
    <name type="common">Bagworm moth</name>
    <name type="synonym">Eumeta japonica</name>
    <dbReference type="NCBI Taxonomy" id="151549"/>
    <lineage>
        <taxon>Eukaryota</taxon>
        <taxon>Metazoa</taxon>
        <taxon>Ecdysozoa</taxon>
        <taxon>Arthropoda</taxon>
        <taxon>Hexapoda</taxon>
        <taxon>Insecta</taxon>
        <taxon>Pterygota</taxon>
        <taxon>Neoptera</taxon>
        <taxon>Endopterygota</taxon>
        <taxon>Lepidoptera</taxon>
        <taxon>Glossata</taxon>
        <taxon>Ditrysia</taxon>
        <taxon>Tineoidea</taxon>
        <taxon>Psychidae</taxon>
        <taxon>Oiketicinae</taxon>
        <taxon>Eumeta</taxon>
    </lineage>
</organism>
<evidence type="ECO:0000313" key="3">
    <source>
        <dbReference type="Proteomes" id="UP000299102"/>
    </source>
</evidence>